<feature type="binding site" evidence="9">
    <location>
        <position position="16"/>
    </location>
    <ligand>
        <name>ATP</name>
        <dbReference type="ChEBI" id="CHEBI:30616"/>
    </ligand>
</feature>
<keyword evidence="6 9" id="KW-0319">Glycerol metabolism</keyword>
<dbReference type="AlphaFoldDB" id="A0A371RLL7"/>
<dbReference type="GO" id="GO:0006072">
    <property type="term" value="P:glycerol-3-phosphate metabolic process"/>
    <property type="evidence" value="ECO:0007669"/>
    <property type="project" value="InterPro"/>
</dbReference>
<comment type="function">
    <text evidence="9">Key enzyme in the regulation of glycerol uptake and metabolism. Catalyzes the phosphorylation of glycerol to yield sn-glycerol 3-phosphate.</text>
</comment>
<protein>
    <recommendedName>
        <fullName evidence="9">Glycerol kinase</fullName>
        <ecNumber evidence="9">2.7.1.30</ecNumber>
    </recommendedName>
    <alternativeName>
        <fullName evidence="9">ATP:glycerol 3-phosphotransferase</fullName>
    </alternativeName>
    <alternativeName>
        <fullName evidence="9">Glycerokinase</fullName>
        <shortName evidence="9">GK</shortName>
    </alternativeName>
</protein>
<organism evidence="12 13">
    <name type="scientific">Parvularcula marina</name>
    <dbReference type="NCBI Taxonomy" id="2292771"/>
    <lineage>
        <taxon>Bacteria</taxon>
        <taxon>Pseudomonadati</taxon>
        <taxon>Pseudomonadota</taxon>
        <taxon>Alphaproteobacteria</taxon>
        <taxon>Parvularculales</taxon>
        <taxon>Parvularculaceae</taxon>
        <taxon>Parvularcula</taxon>
    </lineage>
</organism>
<evidence type="ECO:0000256" key="6">
    <source>
        <dbReference type="ARBA" id="ARBA00022798"/>
    </source>
</evidence>
<dbReference type="GO" id="GO:0004370">
    <property type="term" value="F:glycerol kinase activity"/>
    <property type="evidence" value="ECO:0007669"/>
    <property type="project" value="UniProtKB-UniRule"/>
</dbReference>
<feature type="binding site" evidence="9">
    <location>
        <position position="133"/>
    </location>
    <ligand>
        <name>glycerol</name>
        <dbReference type="ChEBI" id="CHEBI:17754"/>
    </ligand>
</feature>
<keyword evidence="7 9" id="KW-0067">ATP-binding</keyword>
<feature type="binding site" evidence="9">
    <location>
        <position position="242"/>
    </location>
    <ligand>
        <name>glycerol</name>
        <dbReference type="ChEBI" id="CHEBI:17754"/>
    </ligand>
</feature>
<comment type="pathway">
    <text evidence="1 9">Polyol metabolism; glycerol degradation via glycerol kinase pathway; sn-glycerol 3-phosphate from glycerol: step 1/1.</text>
</comment>
<comment type="similarity">
    <text evidence="2 9">Belongs to the FGGY kinase family.</text>
</comment>
<feature type="binding site" evidence="9">
    <location>
        <position position="14"/>
    </location>
    <ligand>
        <name>ADP</name>
        <dbReference type="ChEBI" id="CHEBI:456216"/>
    </ligand>
</feature>
<keyword evidence="3 9" id="KW-0808">Transferase</keyword>
<feature type="domain" description="Carbohydrate kinase FGGY N-terminal" evidence="10">
    <location>
        <begin position="7"/>
        <end position="249"/>
    </location>
</feature>
<evidence type="ECO:0000313" key="12">
    <source>
        <dbReference type="EMBL" id="RFB06321.1"/>
    </source>
</evidence>
<dbReference type="PANTHER" id="PTHR10196">
    <property type="entry name" value="SUGAR KINASE"/>
    <property type="match status" value="1"/>
</dbReference>
<dbReference type="InterPro" id="IPR000577">
    <property type="entry name" value="Carb_kinase_FGGY"/>
</dbReference>
<dbReference type="Gene3D" id="3.30.420.40">
    <property type="match status" value="2"/>
</dbReference>
<feature type="binding site" evidence="9">
    <location>
        <position position="264"/>
    </location>
    <ligand>
        <name>ATP</name>
        <dbReference type="ChEBI" id="CHEBI:30616"/>
    </ligand>
</feature>
<feature type="binding site" evidence="9">
    <location>
        <position position="18"/>
    </location>
    <ligand>
        <name>ADP</name>
        <dbReference type="ChEBI" id="CHEBI:456216"/>
    </ligand>
</feature>
<dbReference type="InterPro" id="IPR018484">
    <property type="entry name" value="FGGY_N"/>
</dbReference>
<feature type="binding site" evidence="9">
    <location>
        <position position="14"/>
    </location>
    <ligand>
        <name>ATP</name>
        <dbReference type="ChEBI" id="CHEBI:30616"/>
    </ligand>
</feature>
<evidence type="ECO:0000256" key="5">
    <source>
        <dbReference type="ARBA" id="ARBA00022777"/>
    </source>
</evidence>
<dbReference type="Pfam" id="PF00370">
    <property type="entry name" value="FGGY_N"/>
    <property type="match status" value="1"/>
</dbReference>
<dbReference type="SUPFAM" id="SSF53067">
    <property type="entry name" value="Actin-like ATPase domain"/>
    <property type="match status" value="2"/>
</dbReference>
<dbReference type="PROSITE" id="PS00933">
    <property type="entry name" value="FGGY_KINASES_1"/>
    <property type="match status" value="1"/>
</dbReference>
<keyword evidence="4 9" id="KW-0547">Nucleotide-binding</keyword>
<evidence type="ECO:0000256" key="9">
    <source>
        <dbReference type="HAMAP-Rule" id="MF_00186"/>
    </source>
</evidence>
<dbReference type="HAMAP" id="MF_00186">
    <property type="entry name" value="Glycerol_kin"/>
    <property type="match status" value="1"/>
</dbReference>
<dbReference type="NCBIfam" id="NF000756">
    <property type="entry name" value="PRK00047.1"/>
    <property type="match status" value="1"/>
</dbReference>
<dbReference type="GO" id="GO:0019563">
    <property type="term" value="P:glycerol catabolic process"/>
    <property type="evidence" value="ECO:0007669"/>
    <property type="project" value="UniProtKB-UniRule"/>
</dbReference>
<evidence type="ECO:0000256" key="7">
    <source>
        <dbReference type="ARBA" id="ARBA00022840"/>
    </source>
</evidence>
<feature type="binding site" evidence="9">
    <location>
        <position position="307"/>
    </location>
    <ligand>
        <name>ATP</name>
        <dbReference type="ChEBI" id="CHEBI:30616"/>
    </ligand>
</feature>
<feature type="binding site" evidence="9">
    <location>
        <position position="15"/>
    </location>
    <ligand>
        <name>ATP</name>
        <dbReference type="ChEBI" id="CHEBI:30616"/>
    </ligand>
</feature>
<dbReference type="RefSeq" id="WP_116392956.1">
    <property type="nucleotide sequence ID" value="NZ_QUQO01000001.1"/>
</dbReference>
<feature type="binding site" evidence="9">
    <location>
        <position position="81"/>
    </location>
    <ligand>
        <name>sn-glycerol 3-phosphate</name>
        <dbReference type="ChEBI" id="CHEBI:57597"/>
    </ligand>
</feature>
<evidence type="ECO:0000256" key="4">
    <source>
        <dbReference type="ARBA" id="ARBA00022741"/>
    </source>
</evidence>
<name>A0A371RLL7_9PROT</name>
<dbReference type="PIRSF" id="PIRSF000538">
    <property type="entry name" value="GlpK"/>
    <property type="match status" value="1"/>
</dbReference>
<comment type="caution">
    <text evidence="12">The sequence shown here is derived from an EMBL/GenBank/DDBJ whole genome shotgun (WGS) entry which is preliminary data.</text>
</comment>
<proteinExistence type="inferred from homology"/>
<keyword evidence="5 9" id="KW-0418">Kinase</keyword>
<dbReference type="NCBIfam" id="TIGR01311">
    <property type="entry name" value="glycerol_kin"/>
    <property type="match status" value="1"/>
</dbReference>
<evidence type="ECO:0000256" key="8">
    <source>
        <dbReference type="ARBA" id="ARBA00052101"/>
    </source>
</evidence>
<sequence length="496" mass="53057">MSKDPTILAIDQGTTSARAILFSRNGQPLDAAQYELPQHFPDDGWVEHDAEDIWSLTLKACRDVIARADAPPVGIGITNQRETVIVWDRKSGEPIHRAIVWQDRRTADVCRGLREADHEEKVAAKTGLVIDPYFSATKLAWLLDHVPGARARAEKGELAAGTVESFLLWRLTGGQVHASDATNASRTSLFDIHRQQWDQELCDIFRVPMSLLPEVTDCAHDFGATDPALFGTAIPIGGMAGDQQAALIGQGAFRPGLVKSTYGTGCFAVLNTGSTPVRSGHKLLSTVGYRLGGEVTYALEGSIFVAGAAIQWLRDGMKFISHAAESEALAKKAMGKGEVTFVPAFTGLGAPHWDAEARGAIFGLTRDTGPADIVAAALEAVAFQTAELLEAMAADAPGLASLRVDGGMVANDLFCQQLADLTGLEVDRPVVTETTALGAAILAGLTAGWFSSLEEAEGFRTRDRVFSPAMDSSEGQRRRRRWDAAIARVLTAPPSA</sequence>
<dbReference type="EC" id="2.7.1.30" evidence="9"/>
<feature type="binding site" evidence="9">
    <location>
        <position position="407"/>
    </location>
    <ligand>
        <name>ADP</name>
        <dbReference type="ChEBI" id="CHEBI:456216"/>
    </ligand>
</feature>
<feature type="binding site" evidence="9">
    <location>
        <position position="81"/>
    </location>
    <ligand>
        <name>glycerol</name>
        <dbReference type="ChEBI" id="CHEBI:17754"/>
    </ligand>
</feature>
<dbReference type="InParanoid" id="A0A371RLL7"/>
<reference evidence="12 13" key="1">
    <citation type="submission" date="2018-08" db="EMBL/GenBank/DDBJ databases">
        <title>Parvularcula sp. SM1705, isolated from surface water of the South Sea China.</title>
        <authorList>
            <person name="Sun L."/>
        </authorList>
    </citation>
    <scope>NUCLEOTIDE SEQUENCE [LARGE SCALE GENOMIC DNA]</scope>
    <source>
        <strain evidence="12 13">SM1705</strain>
    </source>
</reference>
<dbReference type="InterPro" id="IPR043129">
    <property type="entry name" value="ATPase_NBD"/>
</dbReference>
<feature type="binding site" evidence="9">
    <location>
        <position position="82"/>
    </location>
    <ligand>
        <name>glycerol</name>
        <dbReference type="ChEBI" id="CHEBI:17754"/>
    </ligand>
</feature>
<comment type="catalytic activity">
    <reaction evidence="8 9">
        <text>glycerol + ATP = sn-glycerol 3-phosphate + ADP + H(+)</text>
        <dbReference type="Rhea" id="RHEA:21644"/>
        <dbReference type="ChEBI" id="CHEBI:15378"/>
        <dbReference type="ChEBI" id="CHEBI:17754"/>
        <dbReference type="ChEBI" id="CHEBI:30616"/>
        <dbReference type="ChEBI" id="CHEBI:57597"/>
        <dbReference type="ChEBI" id="CHEBI:456216"/>
        <dbReference type="EC" id="2.7.1.30"/>
    </reaction>
</comment>
<feature type="domain" description="Carbohydrate kinase FGGY C-terminal" evidence="11">
    <location>
        <begin position="260"/>
        <end position="446"/>
    </location>
</feature>
<dbReference type="CDD" id="cd07786">
    <property type="entry name" value="FGGY_EcGK_like"/>
    <property type="match status" value="1"/>
</dbReference>
<dbReference type="GO" id="GO:0005829">
    <property type="term" value="C:cytosol"/>
    <property type="evidence" value="ECO:0007669"/>
    <property type="project" value="UniProtKB-ARBA"/>
</dbReference>
<dbReference type="InterPro" id="IPR005999">
    <property type="entry name" value="Glycerol_kin"/>
</dbReference>
<dbReference type="Pfam" id="PF02782">
    <property type="entry name" value="FGGY_C"/>
    <property type="match status" value="1"/>
</dbReference>
<dbReference type="EMBL" id="QUQO01000001">
    <property type="protein sequence ID" value="RFB06321.1"/>
    <property type="molecule type" value="Genomic_DNA"/>
</dbReference>
<dbReference type="Proteomes" id="UP000264589">
    <property type="component" value="Unassembled WGS sequence"/>
</dbReference>
<evidence type="ECO:0000313" key="13">
    <source>
        <dbReference type="Proteomes" id="UP000264589"/>
    </source>
</evidence>
<gene>
    <name evidence="9 12" type="primary">glpK</name>
    <name evidence="12" type="ORF">DX908_02395</name>
</gene>
<feature type="binding site" evidence="9">
    <location>
        <position position="264"/>
    </location>
    <ligand>
        <name>ADP</name>
        <dbReference type="ChEBI" id="CHEBI:456216"/>
    </ligand>
</feature>
<evidence type="ECO:0000256" key="3">
    <source>
        <dbReference type="ARBA" id="ARBA00022679"/>
    </source>
</evidence>
<feature type="binding site" evidence="9">
    <location>
        <position position="307"/>
    </location>
    <ligand>
        <name>ADP</name>
        <dbReference type="ChEBI" id="CHEBI:456216"/>
    </ligand>
</feature>
<dbReference type="FunFam" id="3.30.420.40:FF:000008">
    <property type="entry name" value="Glycerol kinase"/>
    <property type="match status" value="1"/>
</dbReference>
<dbReference type="UniPathway" id="UPA00618">
    <property type="reaction ID" value="UER00672"/>
</dbReference>
<dbReference type="InterPro" id="IPR018485">
    <property type="entry name" value="FGGY_C"/>
</dbReference>
<accession>A0A371RLL7</accession>
<feature type="binding site" evidence="9">
    <location>
        <position position="411"/>
    </location>
    <ligand>
        <name>ADP</name>
        <dbReference type="ChEBI" id="CHEBI:456216"/>
    </ligand>
</feature>
<comment type="activity regulation">
    <text evidence="9">Inhibited by fructose 1,6-bisphosphate (FBP).</text>
</comment>
<feature type="binding site" evidence="9">
    <location>
        <position position="242"/>
    </location>
    <ligand>
        <name>sn-glycerol 3-phosphate</name>
        <dbReference type="ChEBI" id="CHEBI:57597"/>
    </ligand>
</feature>
<feature type="binding site" evidence="9">
    <location>
        <position position="82"/>
    </location>
    <ligand>
        <name>sn-glycerol 3-phosphate</name>
        <dbReference type="ChEBI" id="CHEBI:57597"/>
    </ligand>
</feature>
<evidence type="ECO:0000259" key="11">
    <source>
        <dbReference type="Pfam" id="PF02782"/>
    </source>
</evidence>
<feature type="binding site" evidence="9">
    <location>
        <position position="243"/>
    </location>
    <ligand>
        <name>glycerol</name>
        <dbReference type="ChEBI" id="CHEBI:17754"/>
    </ligand>
</feature>
<dbReference type="InterPro" id="IPR018483">
    <property type="entry name" value="Carb_kinase_FGGY_CS"/>
</dbReference>
<feature type="binding site" evidence="9">
    <location>
        <position position="133"/>
    </location>
    <ligand>
        <name>sn-glycerol 3-phosphate</name>
        <dbReference type="ChEBI" id="CHEBI:57597"/>
    </ligand>
</feature>
<evidence type="ECO:0000259" key="10">
    <source>
        <dbReference type="Pfam" id="PF00370"/>
    </source>
</evidence>
<evidence type="ECO:0000256" key="2">
    <source>
        <dbReference type="ARBA" id="ARBA00009156"/>
    </source>
</evidence>
<dbReference type="FunFam" id="3.30.420.40:FF:000007">
    <property type="entry name" value="Glycerol kinase"/>
    <property type="match status" value="1"/>
</dbReference>
<evidence type="ECO:0000256" key="1">
    <source>
        <dbReference type="ARBA" id="ARBA00005190"/>
    </source>
</evidence>
<dbReference type="OrthoDB" id="9805576at2"/>
<feature type="binding site" evidence="9">
    <location>
        <position position="311"/>
    </location>
    <ligand>
        <name>ATP</name>
        <dbReference type="ChEBI" id="CHEBI:30616"/>
    </ligand>
</feature>
<dbReference type="PANTHER" id="PTHR10196:SF78">
    <property type="entry name" value="GLYCEROL KINASE"/>
    <property type="match status" value="1"/>
</dbReference>
<keyword evidence="13" id="KW-1185">Reference proteome</keyword>
<feature type="binding site" evidence="9">
    <location>
        <position position="14"/>
    </location>
    <ligand>
        <name>sn-glycerol 3-phosphate</name>
        <dbReference type="ChEBI" id="CHEBI:57597"/>
    </ligand>
</feature>
<dbReference type="GO" id="GO:0005524">
    <property type="term" value="F:ATP binding"/>
    <property type="evidence" value="ECO:0007669"/>
    <property type="project" value="UniProtKB-UniRule"/>
</dbReference>
<feature type="binding site" evidence="9">
    <location>
        <position position="407"/>
    </location>
    <ligand>
        <name>ATP</name>
        <dbReference type="ChEBI" id="CHEBI:30616"/>
    </ligand>
</feature>
<dbReference type="FunCoup" id="A0A371RLL7">
    <property type="interactions" value="434"/>
</dbReference>